<gene>
    <name evidence="1" type="ORF">FAZ98_13155</name>
</gene>
<reference evidence="1 2" key="1">
    <citation type="submission" date="2019-12" db="EMBL/GenBank/DDBJ databases">
        <title>Paraburkholderia acidiphila 7Q-K02 sp. nov and Paraburkholderia acidisoli DHF22 sp. nov., two strains isolated from forest soil.</title>
        <authorList>
            <person name="Gao Z."/>
            <person name="Qiu L."/>
        </authorList>
    </citation>
    <scope>NUCLEOTIDE SEQUENCE [LARGE SCALE GENOMIC DNA]</scope>
    <source>
        <strain evidence="1 2">DHF22</strain>
    </source>
</reference>
<organism evidence="1 2">
    <name type="scientific">Paraburkholderia acidisoli</name>
    <dbReference type="NCBI Taxonomy" id="2571748"/>
    <lineage>
        <taxon>Bacteria</taxon>
        <taxon>Pseudomonadati</taxon>
        <taxon>Pseudomonadota</taxon>
        <taxon>Betaproteobacteria</taxon>
        <taxon>Burkholderiales</taxon>
        <taxon>Burkholderiaceae</taxon>
        <taxon>Paraburkholderia</taxon>
    </lineage>
</organism>
<protein>
    <submittedName>
        <fullName evidence="1">Uncharacterized protein</fullName>
    </submittedName>
</protein>
<keyword evidence="2" id="KW-1185">Reference proteome</keyword>
<evidence type="ECO:0000313" key="2">
    <source>
        <dbReference type="Proteomes" id="UP000433577"/>
    </source>
</evidence>
<evidence type="ECO:0000313" key="1">
    <source>
        <dbReference type="EMBL" id="QGZ62596.1"/>
    </source>
</evidence>
<proteinExistence type="predicted"/>
<dbReference type="KEGG" id="pacs:FAZ98_13155"/>
<dbReference type="RefSeq" id="WP_158951601.1">
    <property type="nucleotide sequence ID" value="NZ_CP046913.1"/>
</dbReference>
<dbReference type="EMBL" id="CP046913">
    <property type="protein sequence ID" value="QGZ62596.1"/>
    <property type="molecule type" value="Genomic_DNA"/>
</dbReference>
<accession>A0A7Z2GIT5</accession>
<sequence length="141" mass="16030">MHALRAAFAQRSHPRTATHRRIYLDMRCHAAPQHRRVTLSRQRVHRARLRDATAPFFAQRAPFTIPRRFSRALTRRIIAAANAGYPSLNQVDASNTRCTLIAPSDRLRPFWIGRDTPMTGFDCLAVVPLSHSRRSCAGFIA</sequence>
<dbReference type="Proteomes" id="UP000433577">
    <property type="component" value="Chromosome 1"/>
</dbReference>
<dbReference type="AlphaFoldDB" id="A0A7Z2GIT5"/>
<name>A0A7Z2GIT5_9BURK</name>